<gene>
    <name evidence="2" type="ORF">AXG93_1865s1300</name>
</gene>
<feature type="compositionally biased region" description="Acidic residues" evidence="1">
    <location>
        <begin position="82"/>
        <end position="94"/>
    </location>
</feature>
<protein>
    <submittedName>
        <fullName evidence="2">Uncharacterized protein</fullName>
    </submittedName>
</protein>
<evidence type="ECO:0000313" key="3">
    <source>
        <dbReference type="Proteomes" id="UP000077202"/>
    </source>
</evidence>
<dbReference type="EMBL" id="LVLJ01000872">
    <property type="protein sequence ID" value="OAE32272.1"/>
    <property type="molecule type" value="Genomic_DNA"/>
</dbReference>
<name>A0A176WIU9_MARPO</name>
<proteinExistence type="predicted"/>
<feature type="compositionally biased region" description="Basic and acidic residues" evidence="1">
    <location>
        <begin position="32"/>
        <end position="51"/>
    </location>
</feature>
<dbReference type="Proteomes" id="UP000077202">
    <property type="component" value="Unassembled WGS sequence"/>
</dbReference>
<feature type="region of interest" description="Disordered" evidence="1">
    <location>
        <begin position="71"/>
        <end position="98"/>
    </location>
</feature>
<dbReference type="AlphaFoldDB" id="A0A176WIU9"/>
<evidence type="ECO:0000256" key="1">
    <source>
        <dbReference type="SAM" id="MobiDB-lite"/>
    </source>
</evidence>
<reference evidence="2" key="1">
    <citation type="submission" date="2016-03" db="EMBL/GenBank/DDBJ databases">
        <title>Mechanisms controlling the formation of the plant cell surface in tip-growing cells are functionally conserved among land plants.</title>
        <authorList>
            <person name="Honkanen S."/>
            <person name="Jones V.A."/>
            <person name="Morieri G."/>
            <person name="Champion C."/>
            <person name="Hetherington A.J."/>
            <person name="Kelly S."/>
            <person name="Saint-Marcoux D."/>
            <person name="Proust H."/>
            <person name="Prescott H."/>
            <person name="Dolan L."/>
        </authorList>
    </citation>
    <scope>NUCLEOTIDE SEQUENCE [LARGE SCALE GENOMIC DNA]</scope>
    <source>
        <tissue evidence="2">Whole gametophyte</tissue>
    </source>
</reference>
<keyword evidence="3" id="KW-1185">Reference proteome</keyword>
<accession>A0A176WIU9</accession>
<sequence>MEWDSPDRAGRGRATWAGWAVLGDEGGGEGRGQGKAEEEKDGDGKGGEREGRAFLVKGGVARSFTLERVAGAVAEEEKQGGEEEEEEEEEEEGDTGWAEPTLWHFLLSLSRPTHSTRFTGFEGFAVSLSSFIPRLRTVVGRVRALASSAGCAV</sequence>
<feature type="compositionally biased region" description="Low complexity" evidence="1">
    <location>
        <begin position="12"/>
        <end position="23"/>
    </location>
</feature>
<feature type="region of interest" description="Disordered" evidence="1">
    <location>
        <begin position="1"/>
        <end position="51"/>
    </location>
</feature>
<comment type="caution">
    <text evidence="2">The sequence shown here is derived from an EMBL/GenBank/DDBJ whole genome shotgun (WGS) entry which is preliminary data.</text>
</comment>
<evidence type="ECO:0000313" key="2">
    <source>
        <dbReference type="EMBL" id="OAE32272.1"/>
    </source>
</evidence>
<feature type="compositionally biased region" description="Basic and acidic residues" evidence="1">
    <location>
        <begin position="1"/>
        <end position="10"/>
    </location>
</feature>
<organism evidence="2 3">
    <name type="scientific">Marchantia polymorpha subsp. ruderalis</name>
    <dbReference type="NCBI Taxonomy" id="1480154"/>
    <lineage>
        <taxon>Eukaryota</taxon>
        <taxon>Viridiplantae</taxon>
        <taxon>Streptophyta</taxon>
        <taxon>Embryophyta</taxon>
        <taxon>Marchantiophyta</taxon>
        <taxon>Marchantiopsida</taxon>
        <taxon>Marchantiidae</taxon>
        <taxon>Marchantiales</taxon>
        <taxon>Marchantiaceae</taxon>
        <taxon>Marchantia</taxon>
    </lineage>
</organism>